<dbReference type="EMBL" id="CM016553">
    <property type="protein sequence ID" value="TKW31809.1"/>
    <property type="molecule type" value="Genomic_DNA"/>
</dbReference>
<evidence type="ECO:0000313" key="2">
    <source>
        <dbReference type="Proteomes" id="UP000298652"/>
    </source>
</evidence>
<dbReference type="Gramene" id="TKW31809">
    <property type="protein sequence ID" value="TKW31809"/>
    <property type="gene ID" value="SEVIR_2G130250v2"/>
</dbReference>
<proteinExistence type="predicted"/>
<reference evidence="1" key="1">
    <citation type="submission" date="2019-03" db="EMBL/GenBank/DDBJ databases">
        <title>WGS assembly of Setaria viridis.</title>
        <authorList>
            <person name="Huang P."/>
            <person name="Jenkins J."/>
            <person name="Grimwood J."/>
            <person name="Barry K."/>
            <person name="Healey A."/>
            <person name="Mamidi S."/>
            <person name="Sreedasyam A."/>
            <person name="Shu S."/>
            <person name="Feldman M."/>
            <person name="Wu J."/>
            <person name="Yu Y."/>
            <person name="Chen C."/>
            <person name="Johnson J."/>
            <person name="Rokhsar D."/>
            <person name="Baxter I."/>
            <person name="Schmutz J."/>
            <person name="Brutnell T."/>
            <person name="Kellogg E."/>
        </authorList>
    </citation>
    <scope>NUCLEOTIDE SEQUENCE [LARGE SCALE GENOMIC DNA]</scope>
</reference>
<sequence>MKKRRGEERLEGGVLVSLLLGKGKAARGTSKTERD</sequence>
<accession>A0A4U6VV43</accession>
<dbReference type="Proteomes" id="UP000298652">
    <property type="component" value="Chromosome 2"/>
</dbReference>
<name>A0A4U6VV43_SETVI</name>
<protein>
    <submittedName>
        <fullName evidence="1">Uncharacterized protein</fullName>
    </submittedName>
</protein>
<dbReference type="AlphaFoldDB" id="A0A4U6VV43"/>
<gene>
    <name evidence="1" type="ORF">SEVIR_2G130250v2</name>
</gene>
<keyword evidence="2" id="KW-1185">Reference proteome</keyword>
<evidence type="ECO:0000313" key="1">
    <source>
        <dbReference type="EMBL" id="TKW31809.1"/>
    </source>
</evidence>
<organism evidence="1 2">
    <name type="scientific">Setaria viridis</name>
    <name type="common">Green bristlegrass</name>
    <name type="synonym">Setaria italica subsp. viridis</name>
    <dbReference type="NCBI Taxonomy" id="4556"/>
    <lineage>
        <taxon>Eukaryota</taxon>
        <taxon>Viridiplantae</taxon>
        <taxon>Streptophyta</taxon>
        <taxon>Embryophyta</taxon>
        <taxon>Tracheophyta</taxon>
        <taxon>Spermatophyta</taxon>
        <taxon>Magnoliopsida</taxon>
        <taxon>Liliopsida</taxon>
        <taxon>Poales</taxon>
        <taxon>Poaceae</taxon>
        <taxon>PACMAD clade</taxon>
        <taxon>Panicoideae</taxon>
        <taxon>Panicodae</taxon>
        <taxon>Paniceae</taxon>
        <taxon>Cenchrinae</taxon>
        <taxon>Setaria</taxon>
    </lineage>
</organism>